<dbReference type="SUPFAM" id="SSF55447">
    <property type="entry name" value="CO dehydrogenase flavoprotein C-terminal domain-like"/>
    <property type="match status" value="1"/>
</dbReference>
<protein>
    <submittedName>
        <fullName evidence="4">FAD-binding molybdopterin dehydrogenase</fullName>
    </submittedName>
</protein>
<dbReference type="InterPro" id="IPR002346">
    <property type="entry name" value="Mopterin_DH_FAD-bd"/>
</dbReference>
<dbReference type="GO" id="GO:0016491">
    <property type="term" value="F:oxidoreductase activity"/>
    <property type="evidence" value="ECO:0007669"/>
    <property type="project" value="UniProtKB-KW"/>
</dbReference>
<sequence length="349" mass="37428">MPLRRVQQHPRRHRGRRAPVTRGGVVDTFEYKRPGTVREALRLIATHPDAEIIAGGTDLVTLLRDRVRTPARLVDINGLPLDGLRWSRDGVRIGALCRNAVDDPRLAAAYPVLVRALRSGASPQIRNRATFGGNLLQGVRCPYFRLPEFACGRREPGTGCAAIEGDGRLLGIFGTSAACIAVHPSDCAVALLALDATVVVEGARGTRRIPVGDLHRLPGDTPHVEHALRDGELVVAVEVPASPFAARSTYVKFRERASYAFALASAAVAVHSERGVVRDARVCLGGVAPKPWRAHTAESALRGRRLDAAAIEAAAEAATAGAAPRPDNAYKVELVRGVVRRALTELLVK</sequence>
<dbReference type="Pfam" id="PF00941">
    <property type="entry name" value="FAD_binding_5"/>
    <property type="match status" value="1"/>
</dbReference>
<dbReference type="InterPro" id="IPR036318">
    <property type="entry name" value="FAD-bd_PCMH-like_sf"/>
</dbReference>
<dbReference type="InterPro" id="IPR016166">
    <property type="entry name" value="FAD-bd_PCMH"/>
</dbReference>
<gene>
    <name evidence="4" type="ORF">Pflav_039710</name>
</gene>
<reference evidence="4 5" key="2">
    <citation type="submission" date="2020-03" db="EMBL/GenBank/DDBJ databases">
        <authorList>
            <person name="Ichikawa N."/>
            <person name="Kimura A."/>
            <person name="Kitahashi Y."/>
            <person name="Uohara A."/>
        </authorList>
    </citation>
    <scope>NUCLEOTIDE SEQUENCE [LARGE SCALE GENOMIC DNA]</scope>
    <source>
        <strain evidence="4 5">NBRC 107702</strain>
    </source>
</reference>
<dbReference type="PANTHER" id="PTHR42659:SF1">
    <property type="entry name" value="OXIDOREDUCTASE"/>
    <property type="match status" value="1"/>
</dbReference>
<dbReference type="SMART" id="SM01092">
    <property type="entry name" value="CO_deh_flav_C"/>
    <property type="match status" value="1"/>
</dbReference>
<dbReference type="InterPro" id="IPR016169">
    <property type="entry name" value="FAD-bd_PCMH_sub2"/>
</dbReference>
<dbReference type="InterPro" id="IPR051312">
    <property type="entry name" value="Diverse_Substr_Oxidored"/>
</dbReference>
<feature type="domain" description="FAD-binding PCMH-type" evidence="3">
    <location>
        <begin position="24"/>
        <end position="244"/>
    </location>
</feature>
<organism evidence="4 5">
    <name type="scientific">Phytohabitans flavus</name>
    <dbReference type="NCBI Taxonomy" id="1076124"/>
    <lineage>
        <taxon>Bacteria</taxon>
        <taxon>Bacillati</taxon>
        <taxon>Actinomycetota</taxon>
        <taxon>Actinomycetes</taxon>
        <taxon>Micromonosporales</taxon>
        <taxon>Micromonosporaceae</taxon>
    </lineage>
</organism>
<dbReference type="KEGG" id="pfla:Pflav_039710"/>
<dbReference type="Gene3D" id="3.30.390.50">
    <property type="entry name" value="CO dehydrogenase flavoprotein, C-terminal domain"/>
    <property type="match status" value="1"/>
</dbReference>
<feature type="compositionally biased region" description="Basic residues" evidence="2">
    <location>
        <begin position="1"/>
        <end position="19"/>
    </location>
</feature>
<reference evidence="4 5" key="1">
    <citation type="submission" date="2020-03" db="EMBL/GenBank/DDBJ databases">
        <title>Whole genome shotgun sequence of Phytohabitans flavus NBRC 107702.</title>
        <authorList>
            <person name="Komaki H."/>
            <person name="Tamura T."/>
        </authorList>
    </citation>
    <scope>NUCLEOTIDE SEQUENCE [LARGE SCALE GENOMIC DNA]</scope>
    <source>
        <strain evidence="4 5">NBRC 107702</strain>
    </source>
</reference>
<dbReference type="InterPro" id="IPR005107">
    <property type="entry name" value="CO_DH_flav_C"/>
</dbReference>
<evidence type="ECO:0000256" key="2">
    <source>
        <dbReference type="SAM" id="MobiDB-lite"/>
    </source>
</evidence>
<evidence type="ECO:0000259" key="3">
    <source>
        <dbReference type="PROSITE" id="PS51387"/>
    </source>
</evidence>
<dbReference type="EMBL" id="AP022870">
    <property type="protein sequence ID" value="BCB77561.1"/>
    <property type="molecule type" value="Genomic_DNA"/>
</dbReference>
<keyword evidence="5" id="KW-1185">Reference proteome</keyword>
<proteinExistence type="predicted"/>
<dbReference type="Pfam" id="PF03450">
    <property type="entry name" value="CO_deh_flav_C"/>
    <property type="match status" value="1"/>
</dbReference>
<feature type="region of interest" description="Disordered" evidence="2">
    <location>
        <begin position="1"/>
        <end position="20"/>
    </location>
</feature>
<keyword evidence="1" id="KW-0560">Oxidoreductase</keyword>
<evidence type="ECO:0000256" key="1">
    <source>
        <dbReference type="ARBA" id="ARBA00023002"/>
    </source>
</evidence>
<dbReference type="AlphaFoldDB" id="A0A6F8XUZ4"/>
<dbReference type="Gene3D" id="3.30.43.10">
    <property type="entry name" value="Uridine Diphospho-n-acetylenolpyruvylglucosamine Reductase, domain 2"/>
    <property type="match status" value="1"/>
</dbReference>
<dbReference type="GO" id="GO:0071949">
    <property type="term" value="F:FAD binding"/>
    <property type="evidence" value="ECO:0007669"/>
    <property type="project" value="InterPro"/>
</dbReference>
<dbReference type="Gene3D" id="3.30.465.10">
    <property type="match status" value="2"/>
</dbReference>
<evidence type="ECO:0000313" key="4">
    <source>
        <dbReference type="EMBL" id="BCB77561.1"/>
    </source>
</evidence>
<dbReference type="Proteomes" id="UP000502508">
    <property type="component" value="Chromosome"/>
</dbReference>
<dbReference type="InterPro" id="IPR016167">
    <property type="entry name" value="FAD-bd_PCMH_sub1"/>
</dbReference>
<dbReference type="PANTHER" id="PTHR42659">
    <property type="entry name" value="XANTHINE DEHYDROGENASE SUBUNIT C-RELATED"/>
    <property type="match status" value="1"/>
</dbReference>
<dbReference type="PROSITE" id="PS51387">
    <property type="entry name" value="FAD_PCMH"/>
    <property type="match status" value="1"/>
</dbReference>
<evidence type="ECO:0000313" key="5">
    <source>
        <dbReference type="Proteomes" id="UP000502508"/>
    </source>
</evidence>
<dbReference type="SUPFAM" id="SSF56176">
    <property type="entry name" value="FAD-binding/transporter-associated domain-like"/>
    <property type="match status" value="1"/>
</dbReference>
<accession>A0A6F8XUZ4</accession>
<name>A0A6F8XUZ4_9ACTN</name>
<dbReference type="InterPro" id="IPR036683">
    <property type="entry name" value="CO_DH_flav_C_dom_sf"/>
</dbReference>